<evidence type="ECO:0000256" key="5">
    <source>
        <dbReference type="ARBA" id="ARBA00022989"/>
    </source>
</evidence>
<evidence type="ECO:0000256" key="10">
    <source>
        <dbReference type="ARBA" id="ARBA00040371"/>
    </source>
</evidence>
<evidence type="ECO:0000313" key="13">
    <source>
        <dbReference type="EMBL" id="JAP64262.1"/>
    </source>
</evidence>
<feature type="transmembrane region" description="Helical" evidence="12">
    <location>
        <begin position="71"/>
        <end position="91"/>
    </location>
</feature>
<dbReference type="EMBL" id="GEFH01004319">
    <property type="protein sequence ID" value="JAP64262.1"/>
    <property type="molecule type" value="mRNA"/>
</dbReference>
<dbReference type="EC" id="2.3.1.250" evidence="9"/>
<feature type="transmembrane region" description="Helical" evidence="12">
    <location>
        <begin position="260"/>
        <end position="278"/>
    </location>
</feature>
<dbReference type="PANTHER" id="PTHR13906">
    <property type="entry name" value="PORCUPINE"/>
    <property type="match status" value="1"/>
</dbReference>
<feature type="transmembrane region" description="Helical" evidence="12">
    <location>
        <begin position="46"/>
        <end position="64"/>
    </location>
</feature>
<evidence type="ECO:0000256" key="9">
    <source>
        <dbReference type="ARBA" id="ARBA00038867"/>
    </source>
</evidence>
<dbReference type="InterPro" id="IPR004299">
    <property type="entry name" value="MBOAT_fam"/>
</dbReference>
<proteinExistence type="evidence at transcript level"/>
<dbReference type="InterPro" id="IPR049941">
    <property type="entry name" value="LPLAT_7/PORCN-like"/>
</dbReference>
<feature type="transmembrane region" description="Helical" evidence="12">
    <location>
        <begin position="120"/>
        <end position="137"/>
    </location>
</feature>
<feature type="transmembrane region" description="Helical" evidence="12">
    <location>
        <begin position="341"/>
        <end position="363"/>
    </location>
</feature>
<keyword evidence="3" id="KW-0879">Wnt signaling pathway</keyword>
<comment type="similarity">
    <text evidence="8">Belongs to the membrane-bound acyltransferase family. Porcupine subfamily.</text>
</comment>
<dbReference type="Pfam" id="PF03062">
    <property type="entry name" value="MBOAT"/>
    <property type="match status" value="1"/>
</dbReference>
<dbReference type="GO" id="GO:0017147">
    <property type="term" value="F:Wnt-protein binding"/>
    <property type="evidence" value="ECO:0007669"/>
    <property type="project" value="TreeGrafter"/>
</dbReference>
<evidence type="ECO:0000256" key="11">
    <source>
        <dbReference type="ARBA" id="ARBA00047978"/>
    </source>
</evidence>
<evidence type="ECO:0000256" key="3">
    <source>
        <dbReference type="ARBA" id="ARBA00022687"/>
    </source>
</evidence>
<protein>
    <recommendedName>
        <fullName evidence="10">Protein-serine O-palmitoleoyltransferase porcupine</fullName>
        <ecNumber evidence="9">2.3.1.250</ecNumber>
    </recommendedName>
</protein>
<reference evidence="13" key="1">
    <citation type="journal article" date="2017" name="Ticks Tick Borne Dis.">
        <title>An insight into the sialome of Hyalomma excavatum.</title>
        <authorList>
            <person name="Ribeiro J.M."/>
            <person name="Slovak M."/>
            <person name="Francischetti I.M."/>
        </authorList>
    </citation>
    <scope>NUCLEOTIDE SEQUENCE</scope>
    <source>
        <strain evidence="13">Samish</strain>
        <tissue evidence="13">Salivary glands</tissue>
    </source>
</reference>
<keyword evidence="5 12" id="KW-1133">Transmembrane helix</keyword>
<sequence length="462" mass="51038">MDYDYDDGDGLPDDEYYFDDEEIVAAPDVTLSDLYSDCLVPSLRDGLRPAAVILVACLLLRTFVSTRLVPVGSAWVHALSALLGVCCLYSLVGHLAAYVAGLALLGAAVLTLLPRHHGLSCASLVAFFVVACELWLVEPKSWHQVRGCQMVLCMKLVSLAIDMDRGRLATPSPAAMLGYLLHVGSASFGPWIGYDAYARSLEPELLGSLGFWSWIRALGQSLVLCGTCLTVSNCWSTWLLSNTLGFRWLAAYRDALSFRFSHYFITFLSEATAVASGVSHEGSWALQLCSPLDVELPRSLVQVVVHWNRAMHSWLKHYVFQVTRPHLGNLGSLLLTYATSALLHGLNFQLAAVLLSLALYSYAEYVLRQKLSQVYDACIGARPCRSNCEKHQLQANHWGVRCANLALGLLAAFHLAYLGLMFDTESQQEQGYSMQHTLGKWSELQFASHWVALATYVIHLLI</sequence>
<dbReference type="GO" id="GO:0016020">
    <property type="term" value="C:membrane"/>
    <property type="evidence" value="ECO:0007669"/>
    <property type="project" value="UniProtKB-SubCell"/>
</dbReference>
<comment type="subcellular location">
    <subcellularLocation>
        <location evidence="1">Membrane</location>
        <topology evidence="1">Multi-pass membrane protein</topology>
    </subcellularLocation>
</comment>
<dbReference type="GO" id="GO:0016055">
    <property type="term" value="P:Wnt signaling pathway"/>
    <property type="evidence" value="ECO:0007669"/>
    <property type="project" value="UniProtKB-KW"/>
</dbReference>
<evidence type="ECO:0000256" key="2">
    <source>
        <dbReference type="ARBA" id="ARBA00022679"/>
    </source>
</evidence>
<accession>A0A131XCZ3</accession>
<evidence type="ECO:0000256" key="8">
    <source>
        <dbReference type="ARBA" id="ARBA00038269"/>
    </source>
</evidence>
<evidence type="ECO:0000256" key="6">
    <source>
        <dbReference type="ARBA" id="ARBA00023136"/>
    </source>
</evidence>
<evidence type="ECO:0000256" key="4">
    <source>
        <dbReference type="ARBA" id="ARBA00022692"/>
    </source>
</evidence>
<dbReference type="PANTHER" id="PTHR13906:SF12">
    <property type="entry name" value="PROTEIN-SERINE O-PALMITOLEOYLTRANSFERASE PORCUPINE"/>
    <property type="match status" value="1"/>
</dbReference>
<keyword evidence="6 12" id="KW-0472">Membrane</keyword>
<evidence type="ECO:0000256" key="7">
    <source>
        <dbReference type="ARBA" id="ARBA00023315"/>
    </source>
</evidence>
<dbReference type="AlphaFoldDB" id="A0A131XCZ3"/>
<evidence type="ECO:0000256" key="12">
    <source>
        <dbReference type="SAM" id="Phobius"/>
    </source>
</evidence>
<dbReference type="GO" id="GO:0030258">
    <property type="term" value="P:lipid modification"/>
    <property type="evidence" value="ECO:0007669"/>
    <property type="project" value="TreeGrafter"/>
</dbReference>
<evidence type="ECO:0000256" key="1">
    <source>
        <dbReference type="ARBA" id="ARBA00004141"/>
    </source>
</evidence>
<dbReference type="GO" id="GO:0061355">
    <property type="term" value="P:Wnt protein secretion"/>
    <property type="evidence" value="ECO:0007669"/>
    <property type="project" value="TreeGrafter"/>
</dbReference>
<organism evidence="13">
    <name type="scientific">Hyalomma excavatum</name>
    <dbReference type="NCBI Taxonomy" id="257692"/>
    <lineage>
        <taxon>Eukaryota</taxon>
        <taxon>Metazoa</taxon>
        <taxon>Ecdysozoa</taxon>
        <taxon>Arthropoda</taxon>
        <taxon>Chelicerata</taxon>
        <taxon>Arachnida</taxon>
        <taxon>Acari</taxon>
        <taxon>Parasitiformes</taxon>
        <taxon>Ixodida</taxon>
        <taxon>Ixodoidea</taxon>
        <taxon>Ixodidae</taxon>
        <taxon>Hyalomminae</taxon>
        <taxon>Hyalomma</taxon>
    </lineage>
</organism>
<dbReference type="GO" id="GO:1990698">
    <property type="term" value="F:palmitoleoyltransferase activity"/>
    <property type="evidence" value="ECO:0007669"/>
    <property type="project" value="UniProtKB-EC"/>
</dbReference>
<keyword evidence="2 13" id="KW-0808">Transferase</keyword>
<name>A0A131XCZ3_9ACAR</name>
<keyword evidence="4 12" id="KW-0812">Transmembrane</keyword>
<comment type="catalytic activity">
    <reaction evidence="11">
        <text>[Wnt protein]-L-serine + (9Z)-hexadecenoyl-CoA = [Wnt protein]-O-(9Z)-hexadecenoyl-L-serine + CoA</text>
        <dbReference type="Rhea" id="RHEA:45336"/>
        <dbReference type="Rhea" id="RHEA-COMP:11170"/>
        <dbReference type="Rhea" id="RHEA-COMP:11171"/>
        <dbReference type="ChEBI" id="CHEBI:29999"/>
        <dbReference type="ChEBI" id="CHEBI:57287"/>
        <dbReference type="ChEBI" id="CHEBI:61540"/>
        <dbReference type="ChEBI" id="CHEBI:85189"/>
        <dbReference type="EC" id="2.3.1.250"/>
    </reaction>
</comment>
<dbReference type="GO" id="GO:0005783">
    <property type="term" value="C:endoplasmic reticulum"/>
    <property type="evidence" value="ECO:0007669"/>
    <property type="project" value="TreeGrafter"/>
</dbReference>
<feature type="transmembrane region" description="Helical" evidence="12">
    <location>
        <begin position="402"/>
        <end position="422"/>
    </location>
</feature>
<keyword evidence="7" id="KW-0012">Acyltransferase</keyword>